<evidence type="ECO:0000313" key="14">
    <source>
        <dbReference type="EMBL" id="NXN98970.1"/>
    </source>
</evidence>
<dbReference type="Gene3D" id="3.90.226.10">
    <property type="entry name" value="2-enoyl-CoA Hydratase, Chain A, domain 1"/>
    <property type="match status" value="1"/>
</dbReference>
<protein>
    <recommendedName>
        <fullName evidence="8">Ethylmalonyl-CoA decarboxylase</fullName>
        <ecNumber evidence="7">4.1.1.94</ecNumber>
    </recommendedName>
    <alternativeName>
        <fullName evidence="10">Enoyl-CoA hydratase domain-containing protein 1</fullName>
    </alternativeName>
    <alternativeName>
        <fullName evidence="9">Methylmalonyl-CoA decarboxylase</fullName>
    </alternativeName>
</protein>
<dbReference type="InterPro" id="IPR001753">
    <property type="entry name" value="Enoyl-CoA_hydra/iso"/>
</dbReference>
<keyword evidence="4" id="KW-0456">Lyase</keyword>
<evidence type="ECO:0000256" key="13">
    <source>
        <dbReference type="RuleBase" id="RU003707"/>
    </source>
</evidence>
<dbReference type="SUPFAM" id="SSF52096">
    <property type="entry name" value="ClpP/crotonase"/>
    <property type="match status" value="1"/>
</dbReference>
<evidence type="ECO:0000256" key="10">
    <source>
        <dbReference type="ARBA" id="ARBA00042182"/>
    </source>
</evidence>
<comment type="catalytic activity">
    <reaction evidence="6">
        <text>(2R)-ethylmalonyl-CoA + H(+) = butanoyl-CoA + CO2</text>
        <dbReference type="Rhea" id="RHEA:59540"/>
        <dbReference type="ChEBI" id="CHEBI:15378"/>
        <dbReference type="ChEBI" id="CHEBI:16526"/>
        <dbReference type="ChEBI" id="CHEBI:57371"/>
        <dbReference type="ChEBI" id="CHEBI:85316"/>
        <dbReference type="EC" id="4.1.1.94"/>
    </reaction>
    <physiologicalReaction direction="left-to-right" evidence="6">
        <dbReference type="Rhea" id="RHEA:59541"/>
    </physiologicalReaction>
</comment>
<sequence length="302" mass="32822">LFPEMVTCLWKIFFHTTKDRILQQRNMYSSSHGYQEELIKQKLQQFAGGSINLSKDSNGIGVLTLNNPKLMNALTGSMMVELQNKVTELENWTDGKGLIICGAGNTFCSGSDLNAVRAMSTPQASSDRHCFLEKRSFQLFWLPLISVALVQGKAMGGGAELTTACDFRLMTLGSEIRFVHKHMGLVPGWGGGTRLVQIVGSRAALQLMSTAAGVNPERALCLGLSDGTLSSSEEAASLEEARSWLSQYTEGPASVIQAMKKVVTVARELPLESALRTEKDVFGSLWGGPANVQALARKVKHK</sequence>
<evidence type="ECO:0000256" key="6">
    <source>
        <dbReference type="ARBA" id="ARBA00036541"/>
    </source>
</evidence>
<dbReference type="GO" id="GO:0005829">
    <property type="term" value="C:cytosol"/>
    <property type="evidence" value="ECO:0007669"/>
    <property type="project" value="UniProtKB-SubCell"/>
</dbReference>
<evidence type="ECO:0000256" key="5">
    <source>
        <dbReference type="ARBA" id="ARBA00036343"/>
    </source>
</evidence>
<comment type="function">
    <text evidence="12">Decarboxylates ethylmalonyl-CoA, a potentially toxic metabolite, to form butyryl-CoA, suggesting it might be involved in metabolite proofreading. Acts preferentially on (S)-ethylmalonyl-CoA but also has some activity on the (R)-isomer. Also has methylmalonyl-CoA decarboxylase activity at lower level.</text>
</comment>
<comment type="catalytic activity">
    <reaction evidence="5">
        <text>(2S)-ethylmalonyl-CoA + H(+) = butanoyl-CoA + CO2</text>
        <dbReference type="Rhea" id="RHEA:32131"/>
        <dbReference type="ChEBI" id="CHEBI:15378"/>
        <dbReference type="ChEBI" id="CHEBI:16526"/>
        <dbReference type="ChEBI" id="CHEBI:57371"/>
        <dbReference type="ChEBI" id="CHEBI:60909"/>
        <dbReference type="EC" id="4.1.1.94"/>
    </reaction>
    <physiologicalReaction direction="left-to-right" evidence="5">
        <dbReference type="Rhea" id="RHEA:32132"/>
    </physiologicalReaction>
</comment>
<dbReference type="FunFam" id="3.90.226.10:FF:000040">
    <property type="entry name" value="Ethylmalonyl-CoA decarboxylase 1"/>
    <property type="match status" value="1"/>
</dbReference>
<evidence type="ECO:0000256" key="2">
    <source>
        <dbReference type="ARBA" id="ARBA00005254"/>
    </source>
</evidence>
<dbReference type="Pfam" id="PF00378">
    <property type="entry name" value="ECH_1"/>
    <property type="match status" value="1"/>
</dbReference>
<reference evidence="14 15" key="1">
    <citation type="submission" date="2019-09" db="EMBL/GenBank/DDBJ databases">
        <title>Bird 10,000 Genomes (B10K) Project - Family phase.</title>
        <authorList>
            <person name="Zhang G."/>
        </authorList>
    </citation>
    <scope>NUCLEOTIDE SEQUENCE [LARGE SCALE GENOMIC DNA]</scope>
    <source>
        <strain evidence="14">B10K-DU-002-35</strain>
        <tissue evidence="14">Muscle</tissue>
    </source>
</reference>
<accession>A0A7L1NGC3</accession>
<feature type="non-terminal residue" evidence="14">
    <location>
        <position position="302"/>
    </location>
</feature>
<comment type="subcellular location">
    <subcellularLocation>
        <location evidence="1">Cytoplasm</location>
        <location evidence="1">Cytosol</location>
    </subcellularLocation>
</comment>
<dbReference type="OrthoDB" id="448450at2759"/>
<gene>
    <name evidence="14" type="primary">Echdc1</name>
    <name evidence="14" type="ORF">RHICYA_R14202</name>
</gene>
<feature type="non-terminal residue" evidence="14">
    <location>
        <position position="1"/>
    </location>
</feature>
<dbReference type="PANTHER" id="PTHR11941:SF27">
    <property type="entry name" value="ETHYLMALONYL-COA DECARBOXYLASE"/>
    <property type="match status" value="1"/>
</dbReference>
<evidence type="ECO:0000256" key="9">
    <source>
        <dbReference type="ARBA" id="ARBA00042052"/>
    </source>
</evidence>
<evidence type="ECO:0000256" key="11">
    <source>
        <dbReference type="ARBA" id="ARBA00047446"/>
    </source>
</evidence>
<dbReference type="InterPro" id="IPR018376">
    <property type="entry name" value="Enoyl-CoA_hyd/isom_CS"/>
</dbReference>
<dbReference type="EMBL" id="VXBP01005925">
    <property type="protein sequence ID" value="NXN98970.1"/>
    <property type="molecule type" value="Genomic_DNA"/>
</dbReference>
<dbReference type="Proteomes" id="UP000565785">
    <property type="component" value="Unassembled WGS sequence"/>
</dbReference>
<name>A0A7L1NGC3_RHICY</name>
<comment type="similarity">
    <text evidence="2 13">Belongs to the enoyl-CoA hydratase/isomerase family.</text>
</comment>
<dbReference type="InterPro" id="IPR029045">
    <property type="entry name" value="ClpP/crotonase-like_dom_sf"/>
</dbReference>
<evidence type="ECO:0000256" key="8">
    <source>
        <dbReference type="ARBA" id="ARBA00039903"/>
    </source>
</evidence>
<evidence type="ECO:0000256" key="3">
    <source>
        <dbReference type="ARBA" id="ARBA00022490"/>
    </source>
</evidence>
<dbReference type="PANTHER" id="PTHR11941">
    <property type="entry name" value="ENOYL-COA HYDRATASE-RELATED"/>
    <property type="match status" value="1"/>
</dbReference>
<comment type="catalytic activity">
    <reaction evidence="11">
        <text>(S)-methylmalonyl-CoA + H(+) = propanoyl-CoA + CO2</text>
        <dbReference type="Rhea" id="RHEA:61340"/>
        <dbReference type="ChEBI" id="CHEBI:15378"/>
        <dbReference type="ChEBI" id="CHEBI:16526"/>
        <dbReference type="ChEBI" id="CHEBI:57327"/>
        <dbReference type="ChEBI" id="CHEBI:57392"/>
        <dbReference type="EC" id="4.1.1.94"/>
    </reaction>
    <physiologicalReaction direction="left-to-right" evidence="11">
        <dbReference type="Rhea" id="RHEA:61341"/>
    </physiologicalReaction>
</comment>
<evidence type="ECO:0000256" key="1">
    <source>
        <dbReference type="ARBA" id="ARBA00004514"/>
    </source>
</evidence>
<evidence type="ECO:0000256" key="7">
    <source>
        <dbReference type="ARBA" id="ARBA00038883"/>
    </source>
</evidence>
<dbReference type="GO" id="GO:0006635">
    <property type="term" value="P:fatty acid beta-oxidation"/>
    <property type="evidence" value="ECO:0007669"/>
    <property type="project" value="TreeGrafter"/>
</dbReference>
<dbReference type="EC" id="4.1.1.94" evidence="7"/>
<keyword evidence="3" id="KW-0963">Cytoplasm</keyword>
<dbReference type="AlphaFoldDB" id="A0A7L1NGC3"/>
<dbReference type="PROSITE" id="PS00166">
    <property type="entry name" value="ENOYL_COA_HYDRATASE"/>
    <property type="match status" value="1"/>
</dbReference>
<dbReference type="GO" id="GO:0004492">
    <property type="term" value="F:methyl/ethyl malonyl-CoA decarboxylase activity"/>
    <property type="evidence" value="ECO:0007669"/>
    <property type="project" value="UniProtKB-EC"/>
</dbReference>
<proteinExistence type="inferred from homology"/>
<keyword evidence="15" id="KW-1185">Reference proteome</keyword>
<dbReference type="CDD" id="cd06558">
    <property type="entry name" value="crotonase-like"/>
    <property type="match status" value="1"/>
</dbReference>
<comment type="caution">
    <text evidence="14">The sequence shown here is derived from an EMBL/GenBank/DDBJ whole genome shotgun (WGS) entry which is preliminary data.</text>
</comment>
<organism evidence="14 15">
    <name type="scientific">Rhinopomastus cyanomelas</name>
    <name type="common">Common scimitarbill</name>
    <dbReference type="NCBI Taxonomy" id="113115"/>
    <lineage>
        <taxon>Eukaryota</taxon>
        <taxon>Metazoa</taxon>
        <taxon>Chordata</taxon>
        <taxon>Craniata</taxon>
        <taxon>Vertebrata</taxon>
        <taxon>Euteleostomi</taxon>
        <taxon>Archelosauria</taxon>
        <taxon>Archosauria</taxon>
        <taxon>Dinosauria</taxon>
        <taxon>Saurischia</taxon>
        <taxon>Theropoda</taxon>
        <taxon>Coelurosauria</taxon>
        <taxon>Aves</taxon>
        <taxon>Neognathae</taxon>
        <taxon>Neoaves</taxon>
        <taxon>Telluraves</taxon>
        <taxon>Coraciimorphae</taxon>
        <taxon>Bucerotiformes</taxon>
        <taxon>Rhinopomastidae</taxon>
        <taxon>Rhinopomastus</taxon>
    </lineage>
</organism>
<evidence type="ECO:0000313" key="15">
    <source>
        <dbReference type="Proteomes" id="UP000565785"/>
    </source>
</evidence>
<evidence type="ECO:0000256" key="4">
    <source>
        <dbReference type="ARBA" id="ARBA00023239"/>
    </source>
</evidence>
<evidence type="ECO:0000256" key="12">
    <source>
        <dbReference type="ARBA" id="ARBA00056546"/>
    </source>
</evidence>